<evidence type="ECO:0000256" key="5">
    <source>
        <dbReference type="ARBA" id="ARBA00022687"/>
    </source>
</evidence>
<evidence type="ECO:0000256" key="11">
    <source>
        <dbReference type="ARBA" id="ARBA00022807"/>
    </source>
</evidence>
<dbReference type="Pfam" id="PF02338">
    <property type="entry name" value="OTU"/>
    <property type="match status" value="1"/>
</dbReference>
<dbReference type="FunFam" id="1.25.40.560:FF:000002">
    <property type="entry name" value="Ubiquitin thioesterase trabid"/>
    <property type="match status" value="1"/>
</dbReference>
<dbReference type="GO" id="GO:0016055">
    <property type="term" value="P:Wnt signaling pathway"/>
    <property type="evidence" value="ECO:0007669"/>
    <property type="project" value="UniProtKB-KW"/>
</dbReference>
<evidence type="ECO:0000313" key="17">
    <source>
        <dbReference type="EMBL" id="KDR10208.1"/>
    </source>
</evidence>
<feature type="compositionally biased region" description="Polar residues" evidence="14">
    <location>
        <begin position="268"/>
        <end position="283"/>
    </location>
</feature>
<keyword evidence="5" id="KW-0879">Wnt signaling pathway</keyword>
<evidence type="ECO:0000256" key="4">
    <source>
        <dbReference type="ARBA" id="ARBA00022670"/>
    </source>
</evidence>
<dbReference type="AlphaFoldDB" id="A0A067QZ02"/>
<comment type="similarity">
    <text evidence="2">Belongs to the peptidase C64 family.</text>
</comment>
<evidence type="ECO:0000256" key="13">
    <source>
        <dbReference type="PROSITE-ProRule" id="PRU00322"/>
    </source>
</evidence>
<feature type="domain" description="RanBP2-type" evidence="15">
    <location>
        <begin position="75"/>
        <end position="104"/>
    </location>
</feature>
<evidence type="ECO:0000256" key="10">
    <source>
        <dbReference type="ARBA" id="ARBA00022801"/>
    </source>
</evidence>
<accession>A0A067QZ02</accession>
<dbReference type="EMBL" id="KK853179">
    <property type="protein sequence ID" value="KDR10208.1"/>
    <property type="molecule type" value="Genomic_DNA"/>
</dbReference>
<dbReference type="Proteomes" id="UP000027135">
    <property type="component" value="Unassembled WGS sequence"/>
</dbReference>
<dbReference type="SMART" id="SM00547">
    <property type="entry name" value="ZnF_RBZ"/>
    <property type="match status" value="3"/>
</dbReference>
<dbReference type="CDD" id="cd22767">
    <property type="entry name" value="OTU_ZRANB1"/>
    <property type="match status" value="1"/>
</dbReference>
<dbReference type="Pfam" id="PF00641">
    <property type="entry name" value="Zn_ribbon_RanBP"/>
    <property type="match status" value="2"/>
</dbReference>
<dbReference type="SUPFAM" id="SSF90209">
    <property type="entry name" value="Ran binding protein zinc finger-like"/>
    <property type="match status" value="2"/>
</dbReference>
<protein>
    <recommendedName>
        <fullName evidence="3">ubiquitinyl hydrolase 1</fullName>
        <ecNumber evidence="3">3.4.19.12</ecNumber>
    </recommendedName>
</protein>
<keyword evidence="18" id="KW-1185">Reference proteome</keyword>
<dbReference type="OrthoDB" id="6275030at2759"/>
<feature type="region of interest" description="Disordered" evidence="14">
    <location>
        <begin position="259"/>
        <end position="283"/>
    </location>
</feature>
<dbReference type="EC" id="3.4.19.12" evidence="3"/>
<dbReference type="PROSITE" id="PS01358">
    <property type="entry name" value="ZF_RANBP2_1"/>
    <property type="match status" value="3"/>
</dbReference>
<dbReference type="STRING" id="136037.A0A067QZ02"/>
<keyword evidence="10" id="KW-0378">Hydrolase</keyword>
<evidence type="ECO:0000256" key="14">
    <source>
        <dbReference type="SAM" id="MobiDB-lite"/>
    </source>
</evidence>
<proteinExistence type="inferred from homology"/>
<evidence type="ECO:0000256" key="2">
    <source>
        <dbReference type="ARBA" id="ARBA00005865"/>
    </source>
</evidence>
<feature type="region of interest" description="Disordered" evidence="14">
    <location>
        <begin position="54"/>
        <end position="77"/>
    </location>
</feature>
<dbReference type="Pfam" id="PF18418">
    <property type="entry name" value="AnkUBD"/>
    <property type="match status" value="1"/>
</dbReference>
<dbReference type="InterPro" id="IPR003323">
    <property type="entry name" value="OTU_dom"/>
</dbReference>
<dbReference type="PANTHER" id="PTHR13367:SF28">
    <property type="entry name" value="UBIQUITIN THIOESTERASE ZRANB1"/>
    <property type="match status" value="1"/>
</dbReference>
<organism evidence="17 18">
    <name type="scientific">Zootermopsis nevadensis</name>
    <name type="common">Dampwood termite</name>
    <dbReference type="NCBI Taxonomy" id="136037"/>
    <lineage>
        <taxon>Eukaryota</taxon>
        <taxon>Metazoa</taxon>
        <taxon>Ecdysozoa</taxon>
        <taxon>Arthropoda</taxon>
        <taxon>Hexapoda</taxon>
        <taxon>Insecta</taxon>
        <taxon>Pterygota</taxon>
        <taxon>Neoptera</taxon>
        <taxon>Polyneoptera</taxon>
        <taxon>Dictyoptera</taxon>
        <taxon>Blattodea</taxon>
        <taxon>Blattoidea</taxon>
        <taxon>Termitoidae</taxon>
        <taxon>Termopsidae</taxon>
        <taxon>Zootermopsis</taxon>
    </lineage>
</organism>
<dbReference type="GO" id="GO:0035523">
    <property type="term" value="P:protein K29-linked deubiquitination"/>
    <property type="evidence" value="ECO:0007669"/>
    <property type="project" value="TreeGrafter"/>
</dbReference>
<evidence type="ECO:0000256" key="8">
    <source>
        <dbReference type="ARBA" id="ARBA00022771"/>
    </source>
</evidence>
<keyword evidence="4" id="KW-0645">Protease</keyword>
<dbReference type="GO" id="GO:0004843">
    <property type="term" value="F:cysteine-type deubiquitinase activity"/>
    <property type="evidence" value="ECO:0007669"/>
    <property type="project" value="UniProtKB-EC"/>
</dbReference>
<feature type="domain" description="RanBP2-type" evidence="15">
    <location>
        <begin position="169"/>
        <end position="196"/>
    </location>
</feature>
<dbReference type="InterPro" id="IPR036443">
    <property type="entry name" value="Znf_RanBP2_sf"/>
</dbReference>
<dbReference type="OMA" id="MCDTKDD"/>
<feature type="domain" description="OTU" evidence="16">
    <location>
        <begin position="472"/>
        <end position="630"/>
    </location>
</feature>
<dbReference type="InterPro" id="IPR051346">
    <property type="entry name" value="OTU_Deubiquitinase"/>
</dbReference>
<dbReference type="GO" id="GO:0071947">
    <property type="term" value="P:protein deubiquitination involved in ubiquitin-dependent protein catabolic process"/>
    <property type="evidence" value="ECO:0007669"/>
    <property type="project" value="TreeGrafter"/>
</dbReference>
<dbReference type="eggNOG" id="KOG4345">
    <property type="taxonomic scope" value="Eukaryota"/>
</dbReference>
<dbReference type="GO" id="GO:1990168">
    <property type="term" value="P:protein K33-linked deubiquitination"/>
    <property type="evidence" value="ECO:0007669"/>
    <property type="project" value="TreeGrafter"/>
</dbReference>
<evidence type="ECO:0000256" key="3">
    <source>
        <dbReference type="ARBA" id="ARBA00012759"/>
    </source>
</evidence>
<dbReference type="GO" id="GO:0007010">
    <property type="term" value="P:cytoskeleton organization"/>
    <property type="evidence" value="ECO:0007669"/>
    <property type="project" value="TreeGrafter"/>
</dbReference>
<evidence type="ECO:0000256" key="12">
    <source>
        <dbReference type="ARBA" id="ARBA00022833"/>
    </source>
</evidence>
<reference evidence="17 18" key="1">
    <citation type="journal article" date="2014" name="Nat. Commun.">
        <title>Molecular traces of alternative social organization in a termite genome.</title>
        <authorList>
            <person name="Terrapon N."/>
            <person name="Li C."/>
            <person name="Robertson H.M."/>
            <person name="Ji L."/>
            <person name="Meng X."/>
            <person name="Booth W."/>
            <person name="Chen Z."/>
            <person name="Childers C.P."/>
            <person name="Glastad K.M."/>
            <person name="Gokhale K."/>
            <person name="Gowin J."/>
            <person name="Gronenberg W."/>
            <person name="Hermansen R.A."/>
            <person name="Hu H."/>
            <person name="Hunt B.G."/>
            <person name="Huylmans A.K."/>
            <person name="Khalil S.M."/>
            <person name="Mitchell R.D."/>
            <person name="Munoz-Torres M.C."/>
            <person name="Mustard J.A."/>
            <person name="Pan H."/>
            <person name="Reese J.T."/>
            <person name="Scharf M.E."/>
            <person name="Sun F."/>
            <person name="Vogel H."/>
            <person name="Xiao J."/>
            <person name="Yang W."/>
            <person name="Yang Z."/>
            <person name="Yang Z."/>
            <person name="Zhou J."/>
            <person name="Zhu J."/>
            <person name="Brent C.S."/>
            <person name="Elsik C.G."/>
            <person name="Goodisman M.A."/>
            <person name="Liberles D.A."/>
            <person name="Roe R.M."/>
            <person name="Vargo E.L."/>
            <person name="Vilcinskas A."/>
            <person name="Wang J."/>
            <person name="Bornberg-Bauer E."/>
            <person name="Korb J."/>
            <person name="Zhang G."/>
            <person name="Liebig J."/>
        </authorList>
    </citation>
    <scope>NUCLEOTIDE SEQUENCE [LARGE SCALE GENOMIC DNA]</scope>
    <source>
        <tissue evidence="17">Whole organism</tissue>
    </source>
</reference>
<dbReference type="InParanoid" id="A0A067QZ02"/>
<evidence type="ECO:0000256" key="6">
    <source>
        <dbReference type="ARBA" id="ARBA00022723"/>
    </source>
</evidence>
<dbReference type="GO" id="GO:0005634">
    <property type="term" value="C:nucleus"/>
    <property type="evidence" value="ECO:0007669"/>
    <property type="project" value="TreeGrafter"/>
</dbReference>
<evidence type="ECO:0000256" key="9">
    <source>
        <dbReference type="ARBA" id="ARBA00022786"/>
    </source>
</evidence>
<dbReference type="PROSITE" id="PS50802">
    <property type="entry name" value="OTU"/>
    <property type="match status" value="1"/>
</dbReference>
<dbReference type="GO" id="GO:0030177">
    <property type="term" value="P:positive regulation of Wnt signaling pathway"/>
    <property type="evidence" value="ECO:0007669"/>
    <property type="project" value="TreeGrafter"/>
</dbReference>
<dbReference type="FunCoup" id="A0A067QZ02">
    <property type="interactions" value="1619"/>
</dbReference>
<evidence type="ECO:0000256" key="7">
    <source>
        <dbReference type="ARBA" id="ARBA00022737"/>
    </source>
</evidence>
<feature type="domain" description="RanBP2-type" evidence="15">
    <location>
        <begin position="6"/>
        <end position="35"/>
    </location>
</feature>
<dbReference type="GO" id="GO:0070530">
    <property type="term" value="F:K63-linked polyubiquitin modification-dependent protein binding"/>
    <property type="evidence" value="ECO:0007669"/>
    <property type="project" value="TreeGrafter"/>
</dbReference>
<keyword evidence="9" id="KW-0833">Ubl conjugation pathway</keyword>
<dbReference type="PANTHER" id="PTHR13367">
    <property type="entry name" value="UBIQUITIN THIOESTERASE"/>
    <property type="match status" value="1"/>
</dbReference>
<dbReference type="InterPro" id="IPR041294">
    <property type="entry name" value="AnkUBD"/>
</dbReference>
<sequence length="752" mass="83512">MSCDPPATKWACEYCTFENWPSSLKCTMCRGSKPLLGEDIYRLCDESPPLSLIAGSGGPNLASGPSQEDTSRSGSNGKWKCRACTYLNWPRASQCTECQTPKPATVTGTNLHEHLQPLRIGQLSDTETLTTASGGPLHITTSPSADKNNLKDAENDLRGRIVEKAVIARQQTIKWMCTVCTYENWPKATKCIMCSTLCANINAAASTAKNNAASFFRGQAVSSGSILPSPEREMSLLNSARGGGSQVALIDDSSAVKSWPNSRRLERNQASSDMPTPANSPNNCEYERRLKQIRQRMREADWNWLNACLGVVDGDPNPVEAYLSSGGDPARQLTPNEVTLLNRPSAFDSGHTLVHLAIRFHREDMLATLLSQIEGSGSGVKRVPSYVAPDLAADIRRHMASTLRQRKGSFPCHFVTELTTFALPAEVEDLPPPVQEQLFEELLDKDAQQQLESEPPVLNWSLEVTVRLGSRLYALWNRSAGDCLLDSAMQATWGVFDRDNTLRRALAESLHQGGHVFYPRWKEYEASQAQLLEFSLEEGQWEEDWAGLLSLASQPGSSLEQLHVFALAHILRRPIIVYGVKYVKSFRGEAIGYARFEGVYLPLLWEQSFCVRSPLALGYTRGHFSALVPMEPYSRLEGSSSGGANNLGPDELQVTFLPLMDRDRKLLPVHFLMQAELGREESILRQWLDVCVTEGGVLVAQQRLHKRPLLVAQMVEEWLNHYRRLAQMTNAPFTRPVPVQDYSSDGGDTDDE</sequence>
<keyword evidence="12" id="KW-0862">Zinc</keyword>
<keyword evidence="6" id="KW-0479">Metal-binding</keyword>
<keyword evidence="7" id="KW-0677">Repeat</keyword>
<comment type="catalytic activity">
    <reaction evidence="1">
        <text>Thiol-dependent hydrolysis of ester, thioester, amide, peptide and isopeptide bonds formed by the C-terminal Gly of ubiquitin (a 76-residue protein attached to proteins as an intracellular targeting signal).</text>
        <dbReference type="EC" id="3.4.19.12"/>
    </reaction>
</comment>
<feature type="compositionally biased region" description="Polar residues" evidence="14">
    <location>
        <begin position="63"/>
        <end position="76"/>
    </location>
</feature>
<evidence type="ECO:0000259" key="15">
    <source>
        <dbReference type="PROSITE" id="PS50199"/>
    </source>
</evidence>
<dbReference type="InterPro" id="IPR049768">
    <property type="entry name" value="ZRANB1_OTU"/>
</dbReference>
<dbReference type="GO" id="GO:0008270">
    <property type="term" value="F:zinc ion binding"/>
    <property type="evidence" value="ECO:0007669"/>
    <property type="project" value="UniProtKB-KW"/>
</dbReference>
<evidence type="ECO:0000256" key="1">
    <source>
        <dbReference type="ARBA" id="ARBA00000707"/>
    </source>
</evidence>
<dbReference type="PROSITE" id="PS50199">
    <property type="entry name" value="ZF_RANBP2_2"/>
    <property type="match status" value="3"/>
</dbReference>
<evidence type="ECO:0000259" key="16">
    <source>
        <dbReference type="PROSITE" id="PS50802"/>
    </source>
</evidence>
<dbReference type="InterPro" id="IPR001876">
    <property type="entry name" value="Znf_RanBP2"/>
</dbReference>
<dbReference type="GO" id="GO:0005737">
    <property type="term" value="C:cytoplasm"/>
    <property type="evidence" value="ECO:0007669"/>
    <property type="project" value="TreeGrafter"/>
</dbReference>
<keyword evidence="8 13" id="KW-0863">Zinc-finger</keyword>
<name>A0A067QZ02_ZOONE</name>
<keyword evidence="11" id="KW-0788">Thiol protease</keyword>
<dbReference type="Gene3D" id="4.10.1060.10">
    <property type="entry name" value="Zinc finger, RanBP2-type"/>
    <property type="match status" value="3"/>
</dbReference>
<dbReference type="Gene3D" id="1.25.40.560">
    <property type="match status" value="1"/>
</dbReference>
<gene>
    <name evidence="17" type="ORF">L798_15706</name>
</gene>
<dbReference type="GO" id="GO:0016477">
    <property type="term" value="P:cell migration"/>
    <property type="evidence" value="ECO:0007669"/>
    <property type="project" value="TreeGrafter"/>
</dbReference>
<evidence type="ECO:0000313" key="18">
    <source>
        <dbReference type="Proteomes" id="UP000027135"/>
    </source>
</evidence>